<evidence type="ECO:0000313" key="1">
    <source>
        <dbReference type="EMBL" id="GAA4141958.1"/>
    </source>
</evidence>
<sequence length="92" mass="10639">MEPTMKLRNDLTLRKVAGEYIIVDPGKDMVDMSKVFTFNETSAFIWEELQGKEFNEEDIVAILLENYEVSIEIAQADARILIDQFHKFGLII</sequence>
<comment type="caution">
    <text evidence="1">The sequence shown here is derived from an EMBL/GenBank/DDBJ whole genome shotgun (WGS) entry which is preliminary data.</text>
</comment>
<accession>A0ABP7YVM7</accession>
<dbReference type="EMBL" id="BAAAZI010000009">
    <property type="protein sequence ID" value="GAA4141958.1"/>
    <property type="molecule type" value="Genomic_DNA"/>
</dbReference>
<protein>
    <recommendedName>
        <fullName evidence="3">Coenzyme PQQ synthesis protein D (PqqD)</fullName>
    </recommendedName>
</protein>
<proteinExistence type="predicted"/>
<evidence type="ECO:0000313" key="2">
    <source>
        <dbReference type="Proteomes" id="UP001500101"/>
    </source>
</evidence>
<dbReference type="Gene3D" id="1.10.10.1150">
    <property type="entry name" value="Coenzyme PQQ synthesis protein D (PqqD)"/>
    <property type="match status" value="1"/>
</dbReference>
<name>A0ABP7YVM7_9SPHI</name>
<dbReference type="Pfam" id="PF05402">
    <property type="entry name" value="PqqD"/>
    <property type="match status" value="1"/>
</dbReference>
<keyword evidence="2" id="KW-1185">Reference proteome</keyword>
<evidence type="ECO:0008006" key="3">
    <source>
        <dbReference type="Google" id="ProtNLM"/>
    </source>
</evidence>
<organism evidence="1 2">
    <name type="scientific">Sphingobacterium kyonggiense</name>
    <dbReference type="NCBI Taxonomy" id="714075"/>
    <lineage>
        <taxon>Bacteria</taxon>
        <taxon>Pseudomonadati</taxon>
        <taxon>Bacteroidota</taxon>
        <taxon>Sphingobacteriia</taxon>
        <taxon>Sphingobacteriales</taxon>
        <taxon>Sphingobacteriaceae</taxon>
        <taxon>Sphingobacterium</taxon>
    </lineage>
</organism>
<dbReference type="InterPro" id="IPR008792">
    <property type="entry name" value="PQQD"/>
</dbReference>
<dbReference type="InterPro" id="IPR041881">
    <property type="entry name" value="PqqD_sf"/>
</dbReference>
<gene>
    <name evidence="1" type="ORF">GCM10022216_22410</name>
</gene>
<dbReference type="Proteomes" id="UP001500101">
    <property type="component" value="Unassembled WGS sequence"/>
</dbReference>
<reference evidence="2" key="1">
    <citation type="journal article" date="2019" name="Int. J. Syst. Evol. Microbiol.">
        <title>The Global Catalogue of Microorganisms (GCM) 10K type strain sequencing project: providing services to taxonomists for standard genome sequencing and annotation.</title>
        <authorList>
            <consortium name="The Broad Institute Genomics Platform"/>
            <consortium name="The Broad Institute Genome Sequencing Center for Infectious Disease"/>
            <person name="Wu L."/>
            <person name="Ma J."/>
        </authorList>
    </citation>
    <scope>NUCLEOTIDE SEQUENCE [LARGE SCALE GENOMIC DNA]</scope>
    <source>
        <strain evidence="2">JCM 16704</strain>
    </source>
</reference>